<dbReference type="STRING" id="865938.Weevi_0122"/>
<dbReference type="AlphaFoldDB" id="F0P2V8"/>
<dbReference type="KEGG" id="wvi:Weevi_0122"/>
<dbReference type="InterPro" id="IPR009279">
    <property type="entry name" value="Portal_Mu"/>
</dbReference>
<accession>F0P2V8</accession>
<dbReference type="RefSeq" id="WP_013597240.1">
    <property type="nucleotide sequence ID" value="NC_015144.1"/>
</dbReference>
<evidence type="ECO:0000313" key="2">
    <source>
        <dbReference type="Proteomes" id="UP000008641"/>
    </source>
</evidence>
<dbReference type="HOGENOM" id="CLU_051131_0_0_10"/>
<evidence type="ECO:0000313" key="1">
    <source>
        <dbReference type="EMBL" id="ADX66848.1"/>
    </source>
</evidence>
<reference evidence="1 2" key="1">
    <citation type="journal article" date="2011" name="Stand. Genomic Sci.">
        <title>Complete genome sequence of Weeksella virosa type strain (9751).</title>
        <authorList>
            <person name="Lang E."/>
            <person name="Teshima H."/>
            <person name="Lucas S."/>
            <person name="Lapidus A."/>
            <person name="Hammon N."/>
            <person name="Deshpande S."/>
            <person name="Nolan M."/>
            <person name="Cheng J.F."/>
            <person name="Pitluck S."/>
            <person name="Liolios K."/>
            <person name="Pagani I."/>
            <person name="Mikhailova N."/>
            <person name="Ivanova N."/>
            <person name="Mavromatis K."/>
            <person name="Pati A."/>
            <person name="Tapia R."/>
            <person name="Han C."/>
            <person name="Goodwin L."/>
            <person name="Chen A."/>
            <person name="Palaniappan K."/>
            <person name="Land M."/>
            <person name="Hauser L."/>
            <person name="Chang Y.J."/>
            <person name="Jeffries C.D."/>
            <person name="Brambilla E.M."/>
            <person name="Kopitz M."/>
            <person name="Rohde M."/>
            <person name="Goker M."/>
            <person name="Tindall B.J."/>
            <person name="Detter J.C."/>
            <person name="Woyke T."/>
            <person name="Bristow J."/>
            <person name="Eisen J.A."/>
            <person name="Markowitz V."/>
            <person name="Hugenholtz P."/>
            <person name="Klenk H.P."/>
            <person name="Kyrpides N.C."/>
        </authorList>
    </citation>
    <scope>NUCLEOTIDE SEQUENCE [LARGE SCALE GENOMIC DNA]</scope>
    <source>
        <strain evidence="2">ATCC 43766 / DSM 16922 / JCM 21250 / NBRC 16016 / NCTC 11634 / CL345/78</strain>
    </source>
</reference>
<gene>
    <name evidence="1" type="ordered locus">Weevi_0122</name>
</gene>
<name>F0P2V8_WEEVC</name>
<dbReference type="Proteomes" id="UP000008641">
    <property type="component" value="Chromosome"/>
</dbReference>
<dbReference type="EMBL" id="CP002455">
    <property type="protein sequence ID" value="ADX66848.1"/>
    <property type="molecule type" value="Genomic_DNA"/>
</dbReference>
<protein>
    <recommendedName>
        <fullName evidence="3">DUF935 family protein</fullName>
    </recommendedName>
</protein>
<dbReference type="eggNOG" id="COG4383">
    <property type="taxonomic scope" value="Bacteria"/>
</dbReference>
<sequence>MSSIINKTSSTTFSLSKSEKNNVNKVTKLMVDLIRRNKRLWRKEINDWQSARLARYNVDQPNLQPLDEVYDDIMMDGHLTGITENRTLRTTNKDYIFSIDGVKNDKLTDFIKNKTWFEETIHMAHNSVYRGHSLIWIKDFDKGNIKKVELVPRGLIVPEHNLMKYQYDTFSGIDFSTVETLIYAQFYDNVGLLEKAAPYTILKRHSWGSWDEFEELYGVPIRIAKIASQSEVVKNEVADWLAEMGSAAYAVFPLGTEVDIKENSKTDAFRVFYMKIEALDKELSKLIQHQTMTTENGASKAQGNVHENTLKELVYADEKKMLSFLNDELVPAMRAVGYAIPENAKISIEATKDSEVQIKIDGELMRNGYVLKQNYLEEVYGVEIEAMPTANENKPGKL</sequence>
<dbReference type="OrthoDB" id="9797300at2"/>
<reference evidence="2" key="2">
    <citation type="journal article" date="2011" name="Stand. Genomic Sci.">
        <title>Complete genome sequence of Weeksella virosa type strain (9751T).</title>
        <authorList>
            <person name="Lang E."/>
            <person name="Teshima H."/>
            <person name="Lucas S."/>
            <person name="Lapidus A."/>
            <person name="Hammon N."/>
            <person name="Deshpande S."/>
            <person name="Nolan M."/>
            <person name="Cheng J."/>
            <person name="Pitluck S."/>
            <person name="Liolios K."/>
            <person name="Pagani I."/>
            <person name="Mikhailova N."/>
            <person name="Ivanova N."/>
            <person name="Mavromatis K."/>
            <person name="Pati A."/>
            <person name="Tapia R."/>
            <person name="Han C."/>
            <person name="Goodwin L."/>
            <person name="Chen A."/>
            <person name="Palaniappan K."/>
            <person name="Land M."/>
            <person name="Hauser L."/>
            <person name="Chang Y."/>
            <person name="Jeffries C."/>
            <person name="Brambilla E."/>
            <person name="Kopitz M."/>
            <person name="Rohde M."/>
            <person name="Goker M."/>
            <person name="Tindall B."/>
            <person name="Detter J."/>
            <person name="Woyke T."/>
            <person name="Bristow J."/>
            <person name="Eisen J."/>
            <person name="Markowitz V."/>
            <person name="Hugenholtz P."/>
            <person name="Klenk H."/>
            <person name="Kyrpides N."/>
        </authorList>
    </citation>
    <scope>NUCLEOTIDE SEQUENCE [LARGE SCALE GENOMIC DNA]</scope>
    <source>
        <strain evidence="2">ATCC 43766 / DSM 16922 / JCM 21250 / NBRC 16016 / NCTC 11634 / CL345/78</strain>
    </source>
</reference>
<keyword evidence="2" id="KW-1185">Reference proteome</keyword>
<dbReference type="Pfam" id="PF06074">
    <property type="entry name" value="Portal_Mu"/>
    <property type="match status" value="1"/>
</dbReference>
<proteinExistence type="predicted"/>
<evidence type="ECO:0008006" key="3">
    <source>
        <dbReference type="Google" id="ProtNLM"/>
    </source>
</evidence>
<organism evidence="1 2">
    <name type="scientific">Weeksella virosa (strain ATCC 43766 / DSM 16922 / JCM 21250 / CCUG 30538 / CDC 9751 / IAM 14551 / NBRC 16016 / NCTC 11634 / CL345/78)</name>
    <dbReference type="NCBI Taxonomy" id="865938"/>
    <lineage>
        <taxon>Bacteria</taxon>
        <taxon>Pseudomonadati</taxon>
        <taxon>Bacteroidota</taxon>
        <taxon>Flavobacteriia</taxon>
        <taxon>Flavobacteriales</taxon>
        <taxon>Weeksellaceae</taxon>
        <taxon>Weeksella</taxon>
    </lineage>
</organism>